<keyword evidence="1" id="KW-0808">Transferase</keyword>
<dbReference type="InterPro" id="IPR000182">
    <property type="entry name" value="GNAT_dom"/>
</dbReference>
<feature type="domain" description="N-acetyltransferase" evidence="3">
    <location>
        <begin position="5"/>
        <end position="191"/>
    </location>
</feature>
<dbReference type="SUPFAM" id="SSF55729">
    <property type="entry name" value="Acyl-CoA N-acyltransferases (Nat)"/>
    <property type="match status" value="1"/>
</dbReference>
<keyword evidence="5" id="KW-1185">Reference proteome</keyword>
<dbReference type="Gene3D" id="3.40.630.30">
    <property type="match status" value="1"/>
</dbReference>
<organism evidence="4 5">
    <name type="scientific">Sphingobacterium zeae</name>
    <dbReference type="NCBI Taxonomy" id="1776859"/>
    <lineage>
        <taxon>Bacteria</taxon>
        <taxon>Pseudomonadati</taxon>
        <taxon>Bacteroidota</taxon>
        <taxon>Sphingobacteriia</taxon>
        <taxon>Sphingobacteriales</taxon>
        <taxon>Sphingobacteriaceae</taxon>
        <taxon>Sphingobacterium</taxon>
    </lineage>
</organism>
<name>A0ABU0U3U6_9SPHI</name>
<dbReference type="PANTHER" id="PTHR43420:SF12">
    <property type="entry name" value="N-ACETYLTRANSFERASE DOMAIN-CONTAINING PROTEIN"/>
    <property type="match status" value="1"/>
</dbReference>
<reference evidence="4 5" key="1">
    <citation type="submission" date="2023-07" db="EMBL/GenBank/DDBJ databases">
        <title>Functional and genomic diversity of the sorghum phyllosphere microbiome.</title>
        <authorList>
            <person name="Shade A."/>
        </authorList>
    </citation>
    <scope>NUCLEOTIDE SEQUENCE [LARGE SCALE GENOMIC DNA]</scope>
    <source>
        <strain evidence="4 5">SORGH_AS_0892</strain>
    </source>
</reference>
<proteinExistence type="predicted"/>
<dbReference type="PROSITE" id="PS51186">
    <property type="entry name" value="GNAT"/>
    <property type="match status" value="1"/>
</dbReference>
<evidence type="ECO:0000256" key="1">
    <source>
        <dbReference type="ARBA" id="ARBA00022679"/>
    </source>
</evidence>
<evidence type="ECO:0000313" key="4">
    <source>
        <dbReference type="EMBL" id="MDQ1149514.1"/>
    </source>
</evidence>
<protein>
    <submittedName>
        <fullName evidence="4">Ribosomal protein S18 acetylase RimI-like enzyme</fullName>
    </submittedName>
</protein>
<evidence type="ECO:0000259" key="3">
    <source>
        <dbReference type="PROSITE" id="PS51186"/>
    </source>
</evidence>
<dbReference type="Proteomes" id="UP001244640">
    <property type="component" value="Unassembled WGS sequence"/>
</dbReference>
<gene>
    <name evidence="4" type="ORF">QE382_001498</name>
</gene>
<dbReference type="EMBL" id="JAUTBA010000001">
    <property type="protein sequence ID" value="MDQ1149514.1"/>
    <property type="molecule type" value="Genomic_DNA"/>
</dbReference>
<keyword evidence="2" id="KW-0012">Acyltransferase</keyword>
<dbReference type="CDD" id="cd04301">
    <property type="entry name" value="NAT_SF"/>
    <property type="match status" value="1"/>
</dbReference>
<sequence>MDTPYKIRKATASDSHRVPEIMLQAMEDMIFRLILKEDQQAAVQFLTQLFQQKGNLYSYENTFVAVDIDDRIIGSLTGYDGDRFIELRQPILDLIADHYANNLIPETETAGGEFYIDSIAVAPIARGKGIGTKLLHHAITHAKENHFNQVGLLVDLANPNARKLYERIGFNIGKKTSVAGSEYYHMYMQLT</sequence>
<evidence type="ECO:0000313" key="5">
    <source>
        <dbReference type="Proteomes" id="UP001244640"/>
    </source>
</evidence>
<evidence type="ECO:0000256" key="2">
    <source>
        <dbReference type="ARBA" id="ARBA00023315"/>
    </source>
</evidence>
<dbReference type="PANTHER" id="PTHR43420">
    <property type="entry name" value="ACETYLTRANSFERASE"/>
    <property type="match status" value="1"/>
</dbReference>
<dbReference type="RefSeq" id="WP_307185320.1">
    <property type="nucleotide sequence ID" value="NZ_JAUTBA010000001.1"/>
</dbReference>
<dbReference type="InterPro" id="IPR016181">
    <property type="entry name" value="Acyl_CoA_acyltransferase"/>
</dbReference>
<dbReference type="InterPro" id="IPR050680">
    <property type="entry name" value="YpeA/RimI_acetyltransf"/>
</dbReference>
<dbReference type="Pfam" id="PF00583">
    <property type="entry name" value="Acetyltransf_1"/>
    <property type="match status" value="1"/>
</dbReference>
<accession>A0ABU0U3U6</accession>
<comment type="caution">
    <text evidence="4">The sequence shown here is derived from an EMBL/GenBank/DDBJ whole genome shotgun (WGS) entry which is preliminary data.</text>
</comment>